<dbReference type="Proteomes" id="UP001159363">
    <property type="component" value="Chromosome 3"/>
</dbReference>
<name>A0ABQ9I2I2_9NEOP</name>
<evidence type="ECO:0000313" key="1">
    <source>
        <dbReference type="EMBL" id="KAJ8890867.1"/>
    </source>
</evidence>
<protein>
    <submittedName>
        <fullName evidence="1">Uncharacterized protein</fullName>
    </submittedName>
</protein>
<evidence type="ECO:0000313" key="2">
    <source>
        <dbReference type="Proteomes" id="UP001159363"/>
    </source>
</evidence>
<accession>A0ABQ9I2I2</accession>
<reference evidence="1 2" key="1">
    <citation type="submission" date="2023-02" db="EMBL/GenBank/DDBJ databases">
        <title>LHISI_Scaffold_Assembly.</title>
        <authorList>
            <person name="Stuart O.P."/>
            <person name="Cleave R."/>
            <person name="Magrath M.J.L."/>
            <person name="Mikheyev A.S."/>
        </authorList>
    </citation>
    <scope>NUCLEOTIDE SEQUENCE [LARGE SCALE GENOMIC DNA]</scope>
    <source>
        <strain evidence="1">Daus_M_001</strain>
        <tissue evidence="1">Leg muscle</tissue>
    </source>
</reference>
<organism evidence="1 2">
    <name type="scientific">Dryococelus australis</name>
    <dbReference type="NCBI Taxonomy" id="614101"/>
    <lineage>
        <taxon>Eukaryota</taxon>
        <taxon>Metazoa</taxon>
        <taxon>Ecdysozoa</taxon>
        <taxon>Arthropoda</taxon>
        <taxon>Hexapoda</taxon>
        <taxon>Insecta</taxon>
        <taxon>Pterygota</taxon>
        <taxon>Neoptera</taxon>
        <taxon>Polyneoptera</taxon>
        <taxon>Phasmatodea</taxon>
        <taxon>Verophasmatodea</taxon>
        <taxon>Anareolatae</taxon>
        <taxon>Phasmatidae</taxon>
        <taxon>Eurycanthinae</taxon>
        <taxon>Dryococelus</taxon>
    </lineage>
</organism>
<comment type="caution">
    <text evidence="1">The sequence shown here is derived from an EMBL/GenBank/DDBJ whole genome shotgun (WGS) entry which is preliminary data.</text>
</comment>
<sequence length="104" mass="12466">MENKLTTFENGILRQIFGPVKEGDEWRRRKNRELRNCYQLPDIVAVIRGQRVMIRDGDLVKYVVERCFEEKRPRGRPRLRWLDGIKENIRNSGIPKDEWRDGAL</sequence>
<dbReference type="EMBL" id="JARBHB010000003">
    <property type="protein sequence ID" value="KAJ8890867.1"/>
    <property type="molecule type" value="Genomic_DNA"/>
</dbReference>
<keyword evidence="2" id="KW-1185">Reference proteome</keyword>
<proteinExistence type="predicted"/>
<gene>
    <name evidence="1" type="ORF">PR048_010376</name>
</gene>